<keyword evidence="5" id="KW-1185">Reference proteome</keyword>
<evidence type="ECO:0000259" key="3">
    <source>
        <dbReference type="Pfam" id="PF25534"/>
    </source>
</evidence>
<dbReference type="Proteomes" id="UP000297777">
    <property type="component" value="Unassembled WGS sequence"/>
</dbReference>
<evidence type="ECO:0000313" key="4">
    <source>
        <dbReference type="EMBL" id="TGO09250.1"/>
    </source>
</evidence>
<evidence type="ECO:0000256" key="2">
    <source>
        <dbReference type="SAM" id="MobiDB-lite"/>
    </source>
</evidence>
<dbReference type="InterPro" id="IPR057678">
    <property type="entry name" value="DUF7918"/>
</dbReference>
<keyword evidence="1" id="KW-0175">Coiled coil</keyword>
<dbReference type="EMBL" id="PQXH01000174">
    <property type="protein sequence ID" value="TGO09250.1"/>
    <property type="molecule type" value="Genomic_DNA"/>
</dbReference>
<dbReference type="Pfam" id="PF25534">
    <property type="entry name" value="DUF7918"/>
    <property type="match status" value="1"/>
</dbReference>
<organism evidence="4 5">
    <name type="scientific">Botrytis tulipae</name>
    <dbReference type="NCBI Taxonomy" id="87230"/>
    <lineage>
        <taxon>Eukaryota</taxon>
        <taxon>Fungi</taxon>
        <taxon>Dikarya</taxon>
        <taxon>Ascomycota</taxon>
        <taxon>Pezizomycotina</taxon>
        <taxon>Leotiomycetes</taxon>
        <taxon>Helotiales</taxon>
        <taxon>Sclerotiniaceae</taxon>
        <taxon>Botrytis</taxon>
    </lineage>
</organism>
<protein>
    <recommendedName>
        <fullName evidence="3">DUF7918 domain-containing protein</fullName>
    </recommendedName>
</protein>
<feature type="region of interest" description="Disordered" evidence="2">
    <location>
        <begin position="349"/>
        <end position="383"/>
    </location>
</feature>
<sequence length="594" mass="67999">MAIMSGIEGEIEVRVKKHPGKYYDEYAKLEPSEGSPNPHDERYIMAEPKATYYVEVTLKEGFDFGKYDLIQAKMCMDGKEVSYAEFKTPLHGINKTKTEKDLVQTIRYANVEIHGRPRGSKFVFRNVEMETDEEQLNETGALDTLPKSIPAFQVDVVFFESFMVALSDDEYKEVVISWKKDCARLFSEPQNSNASPNLTLPRKPERTRIDWRCVHCMEGFKFFPRPTEFFENDNIVKYPVLLHVYEWDALKREERKMAIAHLQDLEKAHWKAIKGNEVGQDFGSKVNRRKTHPKKNLPREWRAWYKMYGTEQRETFDILQERRKARERGEKNFQYTSMGGDVMLFNEEDESTELVGKPEKASPNQIPAGREAPAPSNSPSGADRLESVGALLYGMRADPTIDMGSYPLPYTMIDRVEGMGVAALPNARPFPAINPPVVIPVESVAESNHSNITTPRRNKAVIPGVEVKLESIRDSLISQIDGLNSKVAASQASAARIKTEPIDVISLDSDDEIMFVSETKVFKTVRHSEPVRATKSLVVNVDEDLQELRELQKLREEKENLQRDIELLEKKRKMDEITKKIEDAEAKTKRIKME</sequence>
<proteinExistence type="predicted"/>
<evidence type="ECO:0000256" key="1">
    <source>
        <dbReference type="SAM" id="Coils"/>
    </source>
</evidence>
<dbReference type="AlphaFoldDB" id="A0A4Z1ECT1"/>
<gene>
    <name evidence="4" type="ORF">BTUL_0174g00330</name>
</gene>
<dbReference type="OrthoDB" id="3500708at2759"/>
<feature type="coiled-coil region" evidence="1">
    <location>
        <begin position="541"/>
        <end position="594"/>
    </location>
</feature>
<evidence type="ECO:0000313" key="5">
    <source>
        <dbReference type="Proteomes" id="UP000297777"/>
    </source>
</evidence>
<comment type="caution">
    <text evidence="4">The sequence shown here is derived from an EMBL/GenBank/DDBJ whole genome shotgun (WGS) entry which is preliminary data.</text>
</comment>
<accession>A0A4Z1ECT1</accession>
<feature type="domain" description="DUF7918" evidence="3">
    <location>
        <begin position="10"/>
        <end position="149"/>
    </location>
</feature>
<name>A0A4Z1ECT1_9HELO</name>
<reference evidence="4 5" key="1">
    <citation type="submission" date="2017-12" db="EMBL/GenBank/DDBJ databases">
        <title>Comparative genomics of Botrytis spp.</title>
        <authorList>
            <person name="Valero-Jimenez C.A."/>
            <person name="Tapia P."/>
            <person name="Veloso J."/>
            <person name="Silva-Moreno E."/>
            <person name="Staats M."/>
            <person name="Valdes J.H."/>
            <person name="Van Kan J.A.L."/>
        </authorList>
    </citation>
    <scope>NUCLEOTIDE SEQUENCE [LARGE SCALE GENOMIC DNA]</scope>
    <source>
        <strain evidence="4 5">Bt9001</strain>
    </source>
</reference>